<name>A0ACB8XZZ3_9ASTR</name>
<evidence type="ECO:0000313" key="1">
    <source>
        <dbReference type="EMBL" id="KAI3677319.1"/>
    </source>
</evidence>
<proteinExistence type="predicted"/>
<comment type="caution">
    <text evidence="1">The sequence shown here is derived from an EMBL/GenBank/DDBJ whole genome shotgun (WGS) entry which is preliminary data.</text>
</comment>
<protein>
    <submittedName>
        <fullName evidence="1">Uncharacterized protein</fullName>
    </submittedName>
</protein>
<reference evidence="1 2" key="2">
    <citation type="journal article" date="2022" name="Mol. Ecol. Resour.">
        <title>The genomes of chicory, endive, great burdock and yacon provide insights into Asteraceae paleo-polyploidization history and plant inulin production.</title>
        <authorList>
            <person name="Fan W."/>
            <person name="Wang S."/>
            <person name="Wang H."/>
            <person name="Wang A."/>
            <person name="Jiang F."/>
            <person name="Liu H."/>
            <person name="Zhao H."/>
            <person name="Xu D."/>
            <person name="Zhang Y."/>
        </authorList>
    </citation>
    <scope>NUCLEOTIDE SEQUENCE [LARGE SCALE GENOMIC DNA]</scope>
    <source>
        <strain evidence="2">cv. Yunnan</strain>
        <tissue evidence="1">Leaves</tissue>
    </source>
</reference>
<gene>
    <name evidence="1" type="ORF">L1987_86944</name>
</gene>
<dbReference type="Proteomes" id="UP001056120">
    <property type="component" value="Linkage Group LG29"/>
</dbReference>
<dbReference type="EMBL" id="CM042046">
    <property type="protein sequence ID" value="KAI3677319.1"/>
    <property type="molecule type" value="Genomic_DNA"/>
</dbReference>
<reference evidence="2" key="1">
    <citation type="journal article" date="2022" name="Mol. Ecol. Resour.">
        <title>The genomes of chicory, endive, great burdock and yacon provide insights into Asteraceae palaeo-polyploidization history and plant inulin production.</title>
        <authorList>
            <person name="Fan W."/>
            <person name="Wang S."/>
            <person name="Wang H."/>
            <person name="Wang A."/>
            <person name="Jiang F."/>
            <person name="Liu H."/>
            <person name="Zhao H."/>
            <person name="Xu D."/>
            <person name="Zhang Y."/>
        </authorList>
    </citation>
    <scope>NUCLEOTIDE SEQUENCE [LARGE SCALE GENOMIC DNA]</scope>
    <source>
        <strain evidence="2">cv. Yunnan</strain>
    </source>
</reference>
<evidence type="ECO:0000313" key="2">
    <source>
        <dbReference type="Proteomes" id="UP001056120"/>
    </source>
</evidence>
<keyword evidence="2" id="KW-1185">Reference proteome</keyword>
<organism evidence="1 2">
    <name type="scientific">Smallanthus sonchifolius</name>
    <dbReference type="NCBI Taxonomy" id="185202"/>
    <lineage>
        <taxon>Eukaryota</taxon>
        <taxon>Viridiplantae</taxon>
        <taxon>Streptophyta</taxon>
        <taxon>Embryophyta</taxon>
        <taxon>Tracheophyta</taxon>
        <taxon>Spermatophyta</taxon>
        <taxon>Magnoliopsida</taxon>
        <taxon>eudicotyledons</taxon>
        <taxon>Gunneridae</taxon>
        <taxon>Pentapetalae</taxon>
        <taxon>asterids</taxon>
        <taxon>campanulids</taxon>
        <taxon>Asterales</taxon>
        <taxon>Asteraceae</taxon>
        <taxon>Asteroideae</taxon>
        <taxon>Heliantheae alliance</taxon>
        <taxon>Millerieae</taxon>
        <taxon>Smallanthus</taxon>
    </lineage>
</organism>
<sequence length="301" mass="34293">MYMCETELELLGEITAPIAWKQKSFKFYSELKEKSSNFKNGLLDILFITGLNIDGHAATGVETDENIIEVLKNFVHESVVNHLKAAGKGTLALSSLNTLKKYELTSEESLKLFCFQTIRAVISPNNSSYFFLYEMVPGFATLMGAKNFRATEFPLMKQWSKQLYKSSQDTSKGHTKEQKDRHWSKPEGVRRWNDEFSKAKALCDDRTKFIMKVYHVSTSAMNERSPTQSSGMGERSSTQSSPTHDPPRTSNELPTTSRHIQSTERWVNFFSPGPSTITRDGRSLIEELIKNEKPITYTFQL</sequence>
<accession>A0ACB8XZZ3</accession>